<dbReference type="InterPro" id="IPR002938">
    <property type="entry name" value="FAD-bd"/>
</dbReference>
<proteinExistence type="predicted"/>
<dbReference type="GO" id="GO:0004497">
    <property type="term" value="F:monooxygenase activity"/>
    <property type="evidence" value="ECO:0007669"/>
    <property type="project" value="UniProtKB-KW"/>
</dbReference>
<evidence type="ECO:0000256" key="3">
    <source>
        <dbReference type="ARBA" id="ARBA00022827"/>
    </source>
</evidence>
<keyword evidence="5 7" id="KW-0503">Monooxygenase</keyword>
<dbReference type="Pfam" id="PF01494">
    <property type="entry name" value="FAD_binding_3"/>
    <property type="match status" value="1"/>
</dbReference>
<sequence>MSSQKRHAVIAGGGIGGLTAALCLARQGWTVDLFEAAASLTEVGAGLQLSPNAMKVLAALGLADRVAERGFAPEALELRLGRSGHRAFSVPVNQRPSPAWGAPYIHIHRADLIGLLAAAVDASPQITVQLGAQATGYKAESGRAELILDGKPAAEGDVLIGADGLHSAIRKQMLGDIPARFTGNLAWRLTVPIDRLKAPPPPTACVWAGPGRHAVTYRLRGGTLANFVGIVERHDWRGESWTEQGTKDEALNDFRGWDTTLTDLIDKADTHYRWALFDREPLGTWSDGPVTLLGDACHPMLPFQAQGAAQAIEDAFVLAAQLGGDTPVPDALARFEATRKPRTARIQAASRANMKTFHKRTPPAQLAAYGPMWLAGHLLPGVVRSRLDWIYGHDVTATDR</sequence>
<evidence type="ECO:0000313" key="7">
    <source>
        <dbReference type="EMBL" id="MCZ4298834.1"/>
    </source>
</evidence>
<dbReference type="PANTHER" id="PTHR13789">
    <property type="entry name" value="MONOOXYGENASE"/>
    <property type="match status" value="1"/>
</dbReference>
<organism evidence="7 8">
    <name type="scientific">Henriciella marina</name>
    <dbReference type="NCBI Taxonomy" id="453851"/>
    <lineage>
        <taxon>Bacteria</taxon>
        <taxon>Pseudomonadati</taxon>
        <taxon>Pseudomonadota</taxon>
        <taxon>Alphaproteobacteria</taxon>
        <taxon>Hyphomonadales</taxon>
        <taxon>Hyphomonadaceae</taxon>
        <taxon>Henriciella</taxon>
    </lineage>
</organism>
<gene>
    <name evidence="7" type="ORF">O4G74_12265</name>
</gene>
<dbReference type="PANTHER" id="PTHR13789:SF318">
    <property type="entry name" value="GERANYLGERANYL DIPHOSPHATE REDUCTASE"/>
    <property type="match status" value="1"/>
</dbReference>
<feature type="domain" description="FAD-binding" evidence="6">
    <location>
        <begin position="8"/>
        <end position="346"/>
    </location>
</feature>
<evidence type="ECO:0000256" key="4">
    <source>
        <dbReference type="ARBA" id="ARBA00023002"/>
    </source>
</evidence>
<dbReference type="PRINTS" id="PR00420">
    <property type="entry name" value="RNGMNOXGNASE"/>
</dbReference>
<evidence type="ECO:0000256" key="5">
    <source>
        <dbReference type="ARBA" id="ARBA00023033"/>
    </source>
</evidence>
<dbReference type="Proteomes" id="UP001083770">
    <property type="component" value="Unassembled WGS sequence"/>
</dbReference>
<dbReference type="SUPFAM" id="SSF54373">
    <property type="entry name" value="FAD-linked reductases, C-terminal domain"/>
    <property type="match status" value="1"/>
</dbReference>
<name>A0ABT4LWS6_9PROT</name>
<dbReference type="InterPro" id="IPR050493">
    <property type="entry name" value="FAD-dep_Monooxygenase_BioMet"/>
</dbReference>
<evidence type="ECO:0000256" key="1">
    <source>
        <dbReference type="ARBA" id="ARBA00001974"/>
    </source>
</evidence>
<evidence type="ECO:0000256" key="2">
    <source>
        <dbReference type="ARBA" id="ARBA00022630"/>
    </source>
</evidence>
<dbReference type="RefSeq" id="WP_269402899.1">
    <property type="nucleotide sequence ID" value="NZ_JAPWGW010000004.1"/>
</dbReference>
<dbReference type="Gene3D" id="3.50.50.60">
    <property type="entry name" value="FAD/NAD(P)-binding domain"/>
    <property type="match status" value="1"/>
</dbReference>
<dbReference type="InterPro" id="IPR036188">
    <property type="entry name" value="FAD/NAD-bd_sf"/>
</dbReference>
<keyword evidence="2" id="KW-0285">Flavoprotein</keyword>
<accession>A0ABT4LWS6</accession>
<keyword evidence="3" id="KW-0274">FAD</keyword>
<reference evidence="7" key="1">
    <citation type="submission" date="2022-12" db="EMBL/GenBank/DDBJ databases">
        <title>Bacterial isolates from different developmental stages of Nematostella vectensis.</title>
        <authorList>
            <person name="Fraune S."/>
        </authorList>
    </citation>
    <scope>NUCLEOTIDE SEQUENCE</scope>
    <source>
        <strain evidence="7">G21632-S1</strain>
    </source>
</reference>
<comment type="cofactor">
    <cofactor evidence="1">
        <name>FAD</name>
        <dbReference type="ChEBI" id="CHEBI:57692"/>
    </cofactor>
</comment>
<protein>
    <submittedName>
        <fullName evidence="7">FAD-dependent monooxygenase</fullName>
    </submittedName>
</protein>
<comment type="caution">
    <text evidence="7">The sequence shown here is derived from an EMBL/GenBank/DDBJ whole genome shotgun (WGS) entry which is preliminary data.</text>
</comment>
<keyword evidence="4" id="KW-0560">Oxidoreductase</keyword>
<evidence type="ECO:0000313" key="8">
    <source>
        <dbReference type="Proteomes" id="UP001083770"/>
    </source>
</evidence>
<keyword evidence="8" id="KW-1185">Reference proteome</keyword>
<evidence type="ECO:0000259" key="6">
    <source>
        <dbReference type="Pfam" id="PF01494"/>
    </source>
</evidence>
<dbReference type="SUPFAM" id="SSF51905">
    <property type="entry name" value="FAD/NAD(P)-binding domain"/>
    <property type="match status" value="1"/>
</dbReference>
<dbReference type="EMBL" id="JAPWGW010000004">
    <property type="protein sequence ID" value="MCZ4298834.1"/>
    <property type="molecule type" value="Genomic_DNA"/>
</dbReference>